<dbReference type="EMBL" id="WKJK01000007">
    <property type="protein sequence ID" value="MRW91433.1"/>
    <property type="molecule type" value="Genomic_DNA"/>
</dbReference>
<feature type="chain" id="PRO_5026338239" description="Lipocalin-like domain-containing protein" evidence="1">
    <location>
        <begin position="17"/>
        <end position="146"/>
    </location>
</feature>
<sequence>MTLVLMAWLVISSASAWSGDDSEPVIANNSDIYGLWRIVKVVGVADIAAMSDREARALIGKPVEIGKRAFVFGGEKCEEPTYERITRDLVQSFREESHASVAGMGLPDPVTSVDARCTHIFLKRPGVIVIHWNGYYFDAVRRGGKR</sequence>
<dbReference type="RefSeq" id="WP_154377810.1">
    <property type="nucleotide sequence ID" value="NZ_WKJK01000007.1"/>
</dbReference>
<evidence type="ECO:0000313" key="3">
    <source>
        <dbReference type="Proteomes" id="UP000433309"/>
    </source>
</evidence>
<proteinExistence type="predicted"/>
<evidence type="ECO:0000313" key="2">
    <source>
        <dbReference type="EMBL" id="MRW91433.1"/>
    </source>
</evidence>
<reference evidence="2 3" key="1">
    <citation type="submission" date="2019-11" db="EMBL/GenBank/DDBJ databases">
        <title>Novel species isolated from a subtropical stream in China.</title>
        <authorList>
            <person name="Lu H."/>
        </authorList>
    </citation>
    <scope>NUCLEOTIDE SEQUENCE [LARGE SCALE GENOMIC DNA]</scope>
    <source>
        <strain evidence="2 3">FT80W</strain>
    </source>
</reference>
<keyword evidence="1" id="KW-0732">Signal</keyword>
<dbReference type="Proteomes" id="UP000433309">
    <property type="component" value="Unassembled WGS sequence"/>
</dbReference>
<accession>A0A6I2L0Q1</accession>
<comment type="caution">
    <text evidence="2">The sequence shown here is derived from an EMBL/GenBank/DDBJ whole genome shotgun (WGS) entry which is preliminary data.</text>
</comment>
<name>A0A6I2L0Q1_9BURK</name>
<keyword evidence="3" id="KW-1185">Reference proteome</keyword>
<evidence type="ECO:0008006" key="4">
    <source>
        <dbReference type="Google" id="ProtNLM"/>
    </source>
</evidence>
<gene>
    <name evidence="2" type="ORF">GJ699_15685</name>
</gene>
<organism evidence="2 3">
    <name type="scientific">Duganella guangzhouensis</name>
    <dbReference type="NCBI Taxonomy" id="2666084"/>
    <lineage>
        <taxon>Bacteria</taxon>
        <taxon>Pseudomonadati</taxon>
        <taxon>Pseudomonadota</taxon>
        <taxon>Betaproteobacteria</taxon>
        <taxon>Burkholderiales</taxon>
        <taxon>Oxalobacteraceae</taxon>
        <taxon>Telluria group</taxon>
        <taxon>Duganella</taxon>
    </lineage>
</organism>
<feature type="signal peptide" evidence="1">
    <location>
        <begin position="1"/>
        <end position="16"/>
    </location>
</feature>
<evidence type="ECO:0000256" key="1">
    <source>
        <dbReference type="SAM" id="SignalP"/>
    </source>
</evidence>
<protein>
    <recommendedName>
        <fullName evidence="4">Lipocalin-like domain-containing protein</fullName>
    </recommendedName>
</protein>
<dbReference type="AlphaFoldDB" id="A0A6I2L0Q1"/>